<evidence type="ECO:0008006" key="3">
    <source>
        <dbReference type="Google" id="ProtNLM"/>
    </source>
</evidence>
<keyword evidence="1" id="KW-1133">Transmembrane helix</keyword>
<dbReference type="EMBL" id="AP019724">
    <property type="protein sequence ID" value="BBK88544.1"/>
    <property type="molecule type" value="Genomic_DNA"/>
</dbReference>
<keyword evidence="1" id="KW-0472">Membrane</keyword>
<keyword evidence="1" id="KW-0812">Transmembrane</keyword>
<name>A0A4Y1VI12_BACUN</name>
<evidence type="ECO:0000313" key="2">
    <source>
        <dbReference type="EMBL" id="BBK88544.1"/>
    </source>
</evidence>
<reference evidence="2" key="1">
    <citation type="submission" date="2019-06" db="EMBL/GenBank/DDBJ databases">
        <title>Complete genome sequence of Bacteroides uniformis NBRC 113350.</title>
        <authorList>
            <person name="Miura T."/>
            <person name="Furukawa M."/>
            <person name="Shimamura M."/>
            <person name="Ohyama Y."/>
            <person name="Yamazoe A."/>
            <person name="Kawasaki H."/>
        </authorList>
    </citation>
    <scope>NUCLEOTIDE SEQUENCE [LARGE SCALE GENOMIC DNA]</scope>
    <source>
        <strain evidence="2">NBRC 113350</strain>
    </source>
</reference>
<gene>
    <name evidence="2" type="ORF">Bun01g_29140</name>
</gene>
<dbReference type="Proteomes" id="UP000320533">
    <property type="component" value="Chromosome"/>
</dbReference>
<dbReference type="KEGG" id="bun:Bun01g_29140"/>
<feature type="transmembrane region" description="Helical" evidence="1">
    <location>
        <begin position="48"/>
        <end position="65"/>
    </location>
</feature>
<accession>A0A4Y1VI12</accession>
<protein>
    <recommendedName>
        <fullName evidence="3">Transposase</fullName>
    </recommendedName>
</protein>
<evidence type="ECO:0000256" key="1">
    <source>
        <dbReference type="SAM" id="Phobius"/>
    </source>
</evidence>
<proteinExistence type="predicted"/>
<dbReference type="AlphaFoldDB" id="A0A4Y1VI12"/>
<sequence>MRNWQKKGKEYLDRMVVELKRIALEKVAVVNCGETWCKVRKYDRYKKCYMWVLVNKVECVVIFFYEYGPVGVTC</sequence>
<organism evidence="2">
    <name type="scientific">Bacteroides uniformis</name>
    <dbReference type="NCBI Taxonomy" id="820"/>
    <lineage>
        <taxon>Bacteria</taxon>
        <taxon>Pseudomonadati</taxon>
        <taxon>Bacteroidota</taxon>
        <taxon>Bacteroidia</taxon>
        <taxon>Bacteroidales</taxon>
        <taxon>Bacteroidaceae</taxon>
        <taxon>Bacteroides</taxon>
    </lineage>
</organism>